<dbReference type="Pfam" id="PF00106">
    <property type="entry name" value="adh_short"/>
    <property type="match status" value="1"/>
</dbReference>
<dbReference type="InterPro" id="IPR036291">
    <property type="entry name" value="NAD(P)-bd_dom_sf"/>
</dbReference>
<dbReference type="Proteomes" id="UP000274391">
    <property type="component" value="Unassembled WGS sequence"/>
</dbReference>
<dbReference type="SUPFAM" id="SSF51735">
    <property type="entry name" value="NAD(P)-binding Rossmann-fold domains"/>
    <property type="match status" value="1"/>
</dbReference>
<comment type="caution">
    <text evidence="3">The sequence shown here is derived from an EMBL/GenBank/DDBJ whole genome shotgun (WGS) entry which is preliminary data.</text>
</comment>
<evidence type="ECO:0000256" key="2">
    <source>
        <dbReference type="ARBA" id="ARBA00023002"/>
    </source>
</evidence>
<name>A0A3P3VX99_9MICO</name>
<evidence type="ECO:0000313" key="3">
    <source>
        <dbReference type="EMBL" id="RRJ86236.1"/>
    </source>
</evidence>
<keyword evidence="2" id="KW-0560">Oxidoreductase</keyword>
<sequence length="160" mass="16389">MAQLPRDSRCTHSGGCMARSTALVTGASRGIGAAIARGLATDGMRLIGLHFGRDRAAAEQVAAEVRAAGAVPVLLQHDLSGGADAAKELAAAWQAAVAEAGHHGTDVLVSNAGINAAAPLSALESAEYDRVIAINLTAPLFLIRELAPHFNENAAHRIRG</sequence>
<dbReference type="AlphaFoldDB" id="A0A3P3VX99"/>
<dbReference type="GO" id="GO:0016491">
    <property type="term" value="F:oxidoreductase activity"/>
    <property type="evidence" value="ECO:0007669"/>
    <property type="project" value="UniProtKB-KW"/>
</dbReference>
<feature type="non-terminal residue" evidence="3">
    <location>
        <position position="160"/>
    </location>
</feature>
<evidence type="ECO:0000313" key="4">
    <source>
        <dbReference type="Proteomes" id="UP000274391"/>
    </source>
</evidence>
<dbReference type="EMBL" id="RQVS01000010">
    <property type="protein sequence ID" value="RRJ86236.1"/>
    <property type="molecule type" value="Genomic_DNA"/>
</dbReference>
<dbReference type="OrthoDB" id="286404at2"/>
<dbReference type="CDD" id="cd05233">
    <property type="entry name" value="SDR_c"/>
    <property type="match status" value="1"/>
</dbReference>
<evidence type="ECO:0000256" key="1">
    <source>
        <dbReference type="ARBA" id="ARBA00006484"/>
    </source>
</evidence>
<accession>A0A3P3VX99</accession>
<reference evidence="3 4" key="1">
    <citation type="submission" date="2018-11" db="EMBL/GenBank/DDBJ databases">
        <title>YIM 102482-1 draft genome.</title>
        <authorList>
            <person name="Li G."/>
            <person name="Jiang Y."/>
        </authorList>
    </citation>
    <scope>NUCLEOTIDE SEQUENCE [LARGE SCALE GENOMIC DNA]</scope>
    <source>
        <strain evidence="3 4">YIM 102482-1</strain>
    </source>
</reference>
<dbReference type="PRINTS" id="PR00081">
    <property type="entry name" value="GDHRDH"/>
</dbReference>
<protein>
    <submittedName>
        <fullName evidence="3">SDR family oxidoreductase</fullName>
    </submittedName>
</protein>
<proteinExistence type="inferred from homology"/>
<comment type="similarity">
    <text evidence="1">Belongs to the short-chain dehydrogenases/reductases (SDR) family.</text>
</comment>
<gene>
    <name evidence="3" type="ORF">EG850_09015</name>
</gene>
<keyword evidence="4" id="KW-1185">Reference proteome</keyword>
<organism evidence="3 4">
    <name type="scientific">Gulosibacter macacae</name>
    <dbReference type="NCBI Taxonomy" id="2488791"/>
    <lineage>
        <taxon>Bacteria</taxon>
        <taxon>Bacillati</taxon>
        <taxon>Actinomycetota</taxon>
        <taxon>Actinomycetes</taxon>
        <taxon>Micrococcales</taxon>
        <taxon>Microbacteriaceae</taxon>
        <taxon>Gulosibacter</taxon>
    </lineage>
</organism>
<dbReference type="InterPro" id="IPR002347">
    <property type="entry name" value="SDR_fam"/>
</dbReference>
<dbReference type="PANTHER" id="PTHR43639">
    <property type="entry name" value="OXIDOREDUCTASE, SHORT-CHAIN DEHYDROGENASE/REDUCTASE FAMILY (AFU_ORTHOLOGUE AFUA_5G02870)"/>
    <property type="match status" value="1"/>
</dbReference>
<dbReference type="Gene3D" id="3.40.50.720">
    <property type="entry name" value="NAD(P)-binding Rossmann-like Domain"/>
    <property type="match status" value="1"/>
</dbReference>
<dbReference type="PANTHER" id="PTHR43639:SF1">
    <property type="entry name" value="SHORT-CHAIN DEHYDROGENASE_REDUCTASE FAMILY PROTEIN"/>
    <property type="match status" value="1"/>
</dbReference>